<dbReference type="InterPro" id="IPR005828">
    <property type="entry name" value="MFS_sugar_transport-like"/>
</dbReference>
<evidence type="ECO:0000256" key="3">
    <source>
        <dbReference type="ARBA" id="ARBA00022692"/>
    </source>
</evidence>
<dbReference type="OrthoDB" id="6612291at2759"/>
<dbReference type="Pfam" id="PF00083">
    <property type="entry name" value="Sugar_tr"/>
    <property type="match status" value="1"/>
</dbReference>
<dbReference type="PANTHER" id="PTHR48022:SF77">
    <property type="entry name" value="MAJOR FACILITATOR SUPERFAMILY (MFS) PROFILE DOMAIN-CONTAINING PROTEIN"/>
    <property type="match status" value="1"/>
</dbReference>
<protein>
    <recommendedName>
        <fullName evidence="8">Major facilitator superfamily (MFS) profile domain-containing protein</fullName>
    </recommendedName>
</protein>
<evidence type="ECO:0000256" key="1">
    <source>
        <dbReference type="ARBA" id="ARBA00004141"/>
    </source>
</evidence>
<accession>A0A4Q1BI56</accession>
<feature type="transmembrane region" description="Helical" evidence="7">
    <location>
        <begin position="444"/>
        <end position="463"/>
    </location>
</feature>
<dbReference type="InterPro" id="IPR036259">
    <property type="entry name" value="MFS_trans_sf"/>
</dbReference>
<comment type="caution">
    <text evidence="9">The sequence shown here is derived from an EMBL/GenBank/DDBJ whole genome shotgun (WGS) entry which is preliminary data.</text>
</comment>
<evidence type="ECO:0000313" key="10">
    <source>
        <dbReference type="Proteomes" id="UP000289152"/>
    </source>
</evidence>
<keyword evidence="3 7" id="KW-0812">Transmembrane</keyword>
<gene>
    <name evidence="9" type="ORF">M231_05391</name>
</gene>
<dbReference type="AlphaFoldDB" id="A0A4Q1BI56"/>
<dbReference type="PANTHER" id="PTHR48022">
    <property type="entry name" value="PLASTIDIC GLUCOSE TRANSPORTER 4"/>
    <property type="match status" value="1"/>
</dbReference>
<keyword evidence="4 7" id="KW-1133">Transmembrane helix</keyword>
<keyword evidence="10" id="KW-1185">Reference proteome</keyword>
<feature type="transmembrane region" description="Helical" evidence="7">
    <location>
        <begin position="100"/>
        <end position="118"/>
    </location>
</feature>
<evidence type="ECO:0000259" key="8">
    <source>
        <dbReference type="PROSITE" id="PS50850"/>
    </source>
</evidence>
<evidence type="ECO:0000256" key="5">
    <source>
        <dbReference type="ARBA" id="ARBA00023136"/>
    </source>
</evidence>
<dbReference type="InterPro" id="IPR050360">
    <property type="entry name" value="MFS_Sugar_Transporters"/>
</dbReference>
<dbReference type="Proteomes" id="UP000289152">
    <property type="component" value="Unassembled WGS sequence"/>
</dbReference>
<feature type="region of interest" description="Disordered" evidence="6">
    <location>
        <begin position="509"/>
        <end position="534"/>
    </location>
</feature>
<proteinExistence type="inferred from homology"/>
<reference evidence="9 10" key="1">
    <citation type="submission" date="2016-06" db="EMBL/GenBank/DDBJ databases">
        <title>Evolution of pathogenesis and genome organization in the Tremellales.</title>
        <authorList>
            <person name="Cuomo C."/>
            <person name="Litvintseva A."/>
            <person name="Heitman J."/>
            <person name="Chen Y."/>
            <person name="Sun S."/>
            <person name="Springer D."/>
            <person name="Dromer F."/>
            <person name="Young S."/>
            <person name="Zeng Q."/>
            <person name="Chapman S."/>
            <person name="Gujja S."/>
            <person name="Saif S."/>
            <person name="Birren B."/>
        </authorList>
    </citation>
    <scope>NUCLEOTIDE SEQUENCE [LARGE SCALE GENOMIC DNA]</scope>
    <source>
        <strain evidence="9 10">ATCC 28783</strain>
    </source>
</reference>
<evidence type="ECO:0000256" key="7">
    <source>
        <dbReference type="SAM" id="Phobius"/>
    </source>
</evidence>
<feature type="transmembrane region" description="Helical" evidence="7">
    <location>
        <begin position="20"/>
        <end position="37"/>
    </location>
</feature>
<dbReference type="VEuPathDB" id="FungiDB:TREMEDRAFT_59895"/>
<evidence type="ECO:0000256" key="6">
    <source>
        <dbReference type="SAM" id="MobiDB-lite"/>
    </source>
</evidence>
<feature type="domain" description="Major facilitator superfamily (MFS) profile" evidence="8">
    <location>
        <begin position="24"/>
        <end position="467"/>
    </location>
</feature>
<evidence type="ECO:0000256" key="4">
    <source>
        <dbReference type="ARBA" id="ARBA00022989"/>
    </source>
</evidence>
<feature type="transmembrane region" description="Helical" evidence="7">
    <location>
        <begin position="189"/>
        <end position="209"/>
    </location>
</feature>
<dbReference type="GO" id="GO:0016020">
    <property type="term" value="C:membrane"/>
    <property type="evidence" value="ECO:0007669"/>
    <property type="project" value="UniProtKB-SubCell"/>
</dbReference>
<sequence length="534" mass="58806">MSNSNGQTAVRSRWSHTSPTLWMTCIVYVFADVFYGYDSGMFSSLQALPSFLDKFGAKIGGKQKLPTKQSSIMNSVVWAGKLAGALSVEPMVERLGFKKAMVVLCAVQCLAAIIELVSPNWKVFTFGRCLSYVAQGIAENAVPSYTSDIAPAPVRSTFTGSLTFFLVIGQLWSNLMCRAYRLTHESKGWKIPVAMQLVPPIIILIGLPFTPESPRWLTAHGRKEEALVALNRIRPAHDVANGNTEAEINAIDEAIQESNVKDRGTWLDIFRGTYLRRSLIAMFMFIVQQANGTQFIQSFGATFYISMGYGDMSFTYTSITSAAIIVALGCALYLYDKIGRRPVMIVTSFIQCPLILTVAIVGSAKHQTSANVHGVVACNILFTSFARCATDSPSYIINSEIGGVKLRKKIMAWSTWWQVIAAFTVSYVSPYLLASPGLDLGAKVGYIFFVISSLGFLFIVFCVPELKGRSLEEIDELFEQRLWAWQFDKAVTSGVGARIAELEGAYEHHGGEKGREEGIEMGHNEESLDQKVGP</sequence>
<dbReference type="SUPFAM" id="SSF103473">
    <property type="entry name" value="MFS general substrate transporter"/>
    <property type="match status" value="1"/>
</dbReference>
<dbReference type="EMBL" id="SDIL01000071">
    <property type="protein sequence ID" value="RXK37325.1"/>
    <property type="molecule type" value="Genomic_DNA"/>
</dbReference>
<evidence type="ECO:0000256" key="2">
    <source>
        <dbReference type="ARBA" id="ARBA00010992"/>
    </source>
</evidence>
<feature type="transmembrane region" description="Helical" evidence="7">
    <location>
        <begin position="314"/>
        <end position="335"/>
    </location>
</feature>
<evidence type="ECO:0000313" key="9">
    <source>
        <dbReference type="EMBL" id="RXK37325.1"/>
    </source>
</evidence>
<dbReference type="Gene3D" id="1.20.1250.20">
    <property type="entry name" value="MFS general substrate transporter like domains"/>
    <property type="match status" value="1"/>
</dbReference>
<feature type="transmembrane region" description="Helical" evidence="7">
    <location>
        <begin position="410"/>
        <end position="432"/>
    </location>
</feature>
<feature type="transmembrane region" description="Helical" evidence="7">
    <location>
        <begin position="158"/>
        <end position="177"/>
    </location>
</feature>
<organism evidence="9 10">
    <name type="scientific">Tremella mesenterica</name>
    <name type="common">Jelly fungus</name>
    <dbReference type="NCBI Taxonomy" id="5217"/>
    <lineage>
        <taxon>Eukaryota</taxon>
        <taxon>Fungi</taxon>
        <taxon>Dikarya</taxon>
        <taxon>Basidiomycota</taxon>
        <taxon>Agaricomycotina</taxon>
        <taxon>Tremellomycetes</taxon>
        <taxon>Tremellales</taxon>
        <taxon>Tremellaceae</taxon>
        <taxon>Tremella</taxon>
    </lineage>
</organism>
<dbReference type="GO" id="GO:0005351">
    <property type="term" value="F:carbohydrate:proton symporter activity"/>
    <property type="evidence" value="ECO:0007669"/>
    <property type="project" value="TreeGrafter"/>
</dbReference>
<name>A0A4Q1BI56_TREME</name>
<comment type="subcellular location">
    <subcellularLocation>
        <location evidence="1">Membrane</location>
        <topology evidence="1">Multi-pass membrane protein</topology>
    </subcellularLocation>
</comment>
<comment type="similarity">
    <text evidence="2">Belongs to the major facilitator superfamily. Sugar transporter (TC 2.A.1.1) family.</text>
</comment>
<dbReference type="InParanoid" id="A0A4Q1BI56"/>
<dbReference type="InterPro" id="IPR020846">
    <property type="entry name" value="MFS_dom"/>
</dbReference>
<keyword evidence="5 7" id="KW-0472">Membrane</keyword>
<dbReference type="PROSITE" id="PS50850">
    <property type="entry name" value="MFS"/>
    <property type="match status" value="1"/>
</dbReference>